<dbReference type="SUPFAM" id="SSF50249">
    <property type="entry name" value="Nucleic acid-binding proteins"/>
    <property type="match status" value="1"/>
</dbReference>
<dbReference type="EMBL" id="JBFOLJ010000011">
    <property type="protein sequence ID" value="KAL2496459.1"/>
    <property type="molecule type" value="Genomic_DNA"/>
</dbReference>
<sequence>MIIFSNQDLLCGGGLYKILETTKRMVDADVVTNSVTRMYCVFIGKILKIQNKSNSWYEICNGSGARVYRERDKYIVTCTKCAIEDISFTKKYLLRLIVSYGNQEVYIAIFDVAKSFIGCTMTEYVEALLKKVPKANFLTCVRDSLTRRVVNRGMCTSGRDLRERANMPTPRTDLYNISVKNLPHTEIELALPKNFFPHHLRPYQLA</sequence>
<keyword evidence="2" id="KW-1185">Reference proteome</keyword>
<evidence type="ECO:0000313" key="1">
    <source>
        <dbReference type="EMBL" id="KAL2496459.1"/>
    </source>
</evidence>
<evidence type="ECO:0000313" key="2">
    <source>
        <dbReference type="Proteomes" id="UP001604277"/>
    </source>
</evidence>
<comment type="caution">
    <text evidence="1">The sequence shown here is derived from an EMBL/GenBank/DDBJ whole genome shotgun (WGS) entry which is preliminary data.</text>
</comment>
<dbReference type="AlphaFoldDB" id="A0ABD1S6U1"/>
<dbReference type="Proteomes" id="UP001604277">
    <property type="component" value="Unassembled WGS sequence"/>
</dbReference>
<name>A0ABD1S6U1_9LAMI</name>
<reference evidence="2" key="1">
    <citation type="submission" date="2024-07" db="EMBL/GenBank/DDBJ databases">
        <title>Two chromosome-level genome assemblies of Korean endemic species Abeliophyllum distichum and Forsythia ovata (Oleaceae).</title>
        <authorList>
            <person name="Jang H."/>
        </authorList>
    </citation>
    <scope>NUCLEOTIDE SEQUENCE [LARGE SCALE GENOMIC DNA]</scope>
</reference>
<gene>
    <name evidence="1" type="ORF">Fot_40216</name>
</gene>
<proteinExistence type="predicted"/>
<dbReference type="InterPro" id="IPR012340">
    <property type="entry name" value="NA-bd_OB-fold"/>
</dbReference>
<accession>A0ABD1S6U1</accession>
<dbReference type="Gene3D" id="2.40.50.140">
    <property type="entry name" value="Nucleic acid-binding proteins"/>
    <property type="match status" value="1"/>
</dbReference>
<organism evidence="1 2">
    <name type="scientific">Forsythia ovata</name>
    <dbReference type="NCBI Taxonomy" id="205694"/>
    <lineage>
        <taxon>Eukaryota</taxon>
        <taxon>Viridiplantae</taxon>
        <taxon>Streptophyta</taxon>
        <taxon>Embryophyta</taxon>
        <taxon>Tracheophyta</taxon>
        <taxon>Spermatophyta</taxon>
        <taxon>Magnoliopsida</taxon>
        <taxon>eudicotyledons</taxon>
        <taxon>Gunneridae</taxon>
        <taxon>Pentapetalae</taxon>
        <taxon>asterids</taxon>
        <taxon>lamiids</taxon>
        <taxon>Lamiales</taxon>
        <taxon>Oleaceae</taxon>
        <taxon>Forsythieae</taxon>
        <taxon>Forsythia</taxon>
    </lineage>
</organism>
<protein>
    <submittedName>
        <fullName evidence="1">Replication factor-A C terminal domain-containing protein</fullName>
    </submittedName>
</protein>